<dbReference type="AlphaFoldDB" id="S8AWZ5"/>
<evidence type="ECO:0000313" key="3">
    <source>
        <dbReference type="Proteomes" id="UP000019376"/>
    </source>
</evidence>
<dbReference type="HOGENOM" id="CLU_108553_0_0_1"/>
<dbReference type="EMBL" id="KB644409">
    <property type="protein sequence ID" value="EPS26422.1"/>
    <property type="molecule type" value="Genomic_DNA"/>
</dbReference>
<dbReference type="eggNOG" id="ENOG502SUQ0">
    <property type="taxonomic scope" value="Eukaryota"/>
</dbReference>
<name>S8AWZ5_PENO1</name>
<gene>
    <name evidence="2" type="ORF">PDE_01358</name>
</gene>
<accession>S8AWZ5</accession>
<feature type="region of interest" description="Disordered" evidence="1">
    <location>
        <begin position="104"/>
        <end position="137"/>
    </location>
</feature>
<evidence type="ECO:0000313" key="2">
    <source>
        <dbReference type="EMBL" id="EPS26422.1"/>
    </source>
</evidence>
<feature type="compositionally biased region" description="Low complexity" evidence="1">
    <location>
        <begin position="104"/>
        <end position="134"/>
    </location>
</feature>
<dbReference type="Proteomes" id="UP000019376">
    <property type="component" value="Unassembled WGS sequence"/>
</dbReference>
<sequence>MSLSSTTTTTTNAAIATPTACTGNVYVLPNVTDAACGAPISGNITDAFDSCCKGNTPTKYENDCGIYCLAIGQDIGQLTKCLEQKSGSYAVFCNKGTNATATASASTTTTQTTSMTGTSTRTGAASSTSSGAAGVSQPVSKTGLGVLAMVLCSTLMGFVA</sequence>
<evidence type="ECO:0000256" key="1">
    <source>
        <dbReference type="SAM" id="MobiDB-lite"/>
    </source>
</evidence>
<reference evidence="2 3" key="1">
    <citation type="journal article" date="2013" name="PLoS ONE">
        <title>Genomic and secretomic analyses reveal unique features of the lignocellulolytic enzyme system of Penicillium decumbens.</title>
        <authorList>
            <person name="Liu G."/>
            <person name="Zhang L."/>
            <person name="Wei X."/>
            <person name="Zou G."/>
            <person name="Qin Y."/>
            <person name="Ma L."/>
            <person name="Li J."/>
            <person name="Zheng H."/>
            <person name="Wang S."/>
            <person name="Wang C."/>
            <person name="Xun L."/>
            <person name="Zhao G.-P."/>
            <person name="Zhou Z."/>
            <person name="Qu Y."/>
        </authorList>
    </citation>
    <scope>NUCLEOTIDE SEQUENCE [LARGE SCALE GENOMIC DNA]</scope>
    <source>
        <strain evidence="3">114-2 / CGMCC 5302</strain>
    </source>
</reference>
<dbReference type="STRING" id="933388.S8AWZ5"/>
<protein>
    <submittedName>
        <fullName evidence="2">Uncharacterized protein</fullName>
    </submittedName>
</protein>
<dbReference type="OrthoDB" id="3520229at2759"/>
<dbReference type="PhylomeDB" id="S8AWZ5"/>
<organism evidence="2 3">
    <name type="scientific">Penicillium oxalicum (strain 114-2 / CGMCC 5302)</name>
    <name type="common">Penicillium decumbens</name>
    <dbReference type="NCBI Taxonomy" id="933388"/>
    <lineage>
        <taxon>Eukaryota</taxon>
        <taxon>Fungi</taxon>
        <taxon>Dikarya</taxon>
        <taxon>Ascomycota</taxon>
        <taxon>Pezizomycotina</taxon>
        <taxon>Eurotiomycetes</taxon>
        <taxon>Eurotiomycetidae</taxon>
        <taxon>Eurotiales</taxon>
        <taxon>Aspergillaceae</taxon>
        <taxon>Penicillium</taxon>
    </lineage>
</organism>
<keyword evidence="3" id="KW-1185">Reference proteome</keyword>
<proteinExistence type="predicted"/>